<evidence type="ECO:0000256" key="3">
    <source>
        <dbReference type="ARBA" id="ARBA00022833"/>
    </source>
</evidence>
<evidence type="ECO:0000256" key="2">
    <source>
        <dbReference type="ARBA" id="ARBA00022771"/>
    </source>
</evidence>
<dbReference type="Proteomes" id="UP000264353">
    <property type="component" value="Chromosome A6"/>
</dbReference>
<dbReference type="PANTHER" id="PTHR33248">
    <property type="entry name" value="ZINC ION-BINDING PROTEIN"/>
    <property type="match status" value="1"/>
</dbReference>
<evidence type="ECO:0000313" key="6">
    <source>
        <dbReference type="EMBL" id="RID59100.1"/>
    </source>
</evidence>
<accession>A0A397Z6V2</accession>
<evidence type="ECO:0000259" key="5">
    <source>
        <dbReference type="PROSITE" id="PS51999"/>
    </source>
</evidence>
<protein>
    <recommendedName>
        <fullName evidence="5">GRF-type domain-containing protein</fullName>
    </recommendedName>
</protein>
<keyword evidence="3" id="KW-0862">Zinc</keyword>
<gene>
    <name evidence="6" type="ORF">BRARA_F02349</name>
</gene>
<dbReference type="KEGG" id="brp:103874144"/>
<evidence type="ECO:0000313" key="7">
    <source>
        <dbReference type="Proteomes" id="UP000264353"/>
    </source>
</evidence>
<keyword evidence="1" id="KW-0479">Metal-binding</keyword>
<feature type="domain" description="GRF-type" evidence="5">
    <location>
        <begin position="25"/>
        <end position="70"/>
    </location>
</feature>
<dbReference type="PROSITE" id="PS51999">
    <property type="entry name" value="ZF_GRF"/>
    <property type="match status" value="1"/>
</dbReference>
<evidence type="ECO:0000256" key="1">
    <source>
        <dbReference type="ARBA" id="ARBA00022723"/>
    </source>
</evidence>
<reference evidence="6 7" key="1">
    <citation type="submission" date="2018-06" db="EMBL/GenBank/DDBJ databases">
        <title>WGS assembly of Brassica rapa FPsc.</title>
        <authorList>
            <person name="Bowman J."/>
            <person name="Kohchi T."/>
            <person name="Yamato K."/>
            <person name="Jenkins J."/>
            <person name="Shu S."/>
            <person name="Ishizaki K."/>
            <person name="Yamaoka S."/>
            <person name="Nishihama R."/>
            <person name="Nakamura Y."/>
            <person name="Berger F."/>
            <person name="Adam C."/>
            <person name="Aki S."/>
            <person name="Althoff F."/>
            <person name="Araki T."/>
            <person name="Arteaga-Vazquez M."/>
            <person name="Balasubrmanian S."/>
            <person name="Bauer D."/>
            <person name="Boehm C."/>
            <person name="Briginshaw L."/>
            <person name="Caballero-Perez J."/>
            <person name="Catarino B."/>
            <person name="Chen F."/>
            <person name="Chiyoda S."/>
            <person name="Chovatia M."/>
            <person name="Davies K."/>
            <person name="Delmans M."/>
            <person name="Demura T."/>
            <person name="Dierschke T."/>
            <person name="Dolan L."/>
            <person name="Dorantes-Acosta A."/>
            <person name="Eklund D."/>
            <person name="Florent S."/>
            <person name="Flores-Sandoval E."/>
            <person name="Fujiyama A."/>
            <person name="Fukuzawa H."/>
            <person name="Galik B."/>
            <person name="Grimanelli D."/>
            <person name="Grimwood J."/>
            <person name="Grossniklaus U."/>
            <person name="Hamada T."/>
            <person name="Haseloff J."/>
            <person name="Hetherington A."/>
            <person name="Higo A."/>
            <person name="Hirakawa Y."/>
            <person name="Hundley H."/>
            <person name="Ikeda Y."/>
            <person name="Inoue K."/>
            <person name="Inoue S."/>
            <person name="Ishida S."/>
            <person name="Jia Q."/>
            <person name="Kakita M."/>
            <person name="Kanazawa T."/>
            <person name="Kawai Y."/>
            <person name="Kawashima T."/>
            <person name="Kennedy M."/>
            <person name="Kinose K."/>
            <person name="Kinoshita T."/>
            <person name="Kohara Y."/>
            <person name="Koide E."/>
            <person name="Komatsu K."/>
            <person name="Kopischke S."/>
            <person name="Kubo M."/>
            <person name="Kyozuka J."/>
            <person name="Lagercrantz U."/>
            <person name="Lin S."/>
            <person name="Lindquist E."/>
            <person name="Lipzen A."/>
            <person name="Lu C."/>
            <person name="Luna E."/>
            <person name="Martienssen R."/>
            <person name="Minamino N."/>
            <person name="Mizutani M."/>
            <person name="Mizutani M."/>
            <person name="Mochizuki N."/>
            <person name="Monte I."/>
            <person name="Mosher R."/>
            <person name="Nagasaki H."/>
            <person name="Nakagami H."/>
            <person name="Naramoto S."/>
            <person name="Nishitani K."/>
            <person name="Ohtani M."/>
            <person name="Okamoto T."/>
            <person name="Okumura M."/>
            <person name="Phillips J."/>
            <person name="Pollak B."/>
            <person name="Reinders A."/>
            <person name="Roevekamp M."/>
            <person name="Sano R."/>
            <person name="Sawa S."/>
            <person name="Schmid M."/>
            <person name="Shirakawa M."/>
            <person name="Solano R."/>
            <person name="Spunde A."/>
            <person name="Suetsugu N."/>
            <person name="Sugano S."/>
            <person name="Sugiyama A."/>
            <person name="Sun R."/>
            <person name="Suzuki Y."/>
            <person name="Takenaka M."/>
            <person name="Takezawa D."/>
            <person name="Tomogane H."/>
            <person name="Tsuzuki M."/>
            <person name="Ueda T."/>
            <person name="Umeda M."/>
            <person name="Ward J."/>
            <person name="Watanabe Y."/>
            <person name="Yazaki K."/>
            <person name="Yokoyama R."/>
            <person name="Yoshitake Y."/>
            <person name="Yotsui I."/>
            <person name="Zachgo S."/>
            <person name="Schmutz J."/>
        </authorList>
    </citation>
    <scope>NUCLEOTIDE SEQUENCE [LARGE SCALE GENOMIC DNA]</scope>
    <source>
        <strain evidence="7">cv. B-3</strain>
    </source>
</reference>
<evidence type="ECO:0000256" key="4">
    <source>
        <dbReference type="PROSITE-ProRule" id="PRU01343"/>
    </source>
</evidence>
<sequence>MSNESGASSGTSVGRGRVVGVPKRCWCGEIVVSLTSRLTANPYRRYYRCAFAAERKLSNDNHAYKWMDEALLDEIETLTVKTTRVEHHVLRERVEEERKWFEEMELKIEREMVARMEEALTEALTEGKCEMKKMMVFVVLGCTTMVVLSKLLG</sequence>
<organism evidence="6 7">
    <name type="scientific">Brassica campestris</name>
    <name type="common">Field mustard</name>
    <dbReference type="NCBI Taxonomy" id="3711"/>
    <lineage>
        <taxon>Eukaryota</taxon>
        <taxon>Viridiplantae</taxon>
        <taxon>Streptophyta</taxon>
        <taxon>Embryophyta</taxon>
        <taxon>Tracheophyta</taxon>
        <taxon>Spermatophyta</taxon>
        <taxon>Magnoliopsida</taxon>
        <taxon>eudicotyledons</taxon>
        <taxon>Gunneridae</taxon>
        <taxon>Pentapetalae</taxon>
        <taxon>rosids</taxon>
        <taxon>malvids</taxon>
        <taxon>Brassicales</taxon>
        <taxon>Brassicaceae</taxon>
        <taxon>Brassiceae</taxon>
        <taxon>Brassica</taxon>
    </lineage>
</organism>
<dbReference type="AlphaFoldDB" id="A0A397Z6V2"/>
<keyword evidence="2 4" id="KW-0863">Zinc-finger</keyword>
<dbReference type="EMBL" id="CM010633">
    <property type="protein sequence ID" value="RID59100.1"/>
    <property type="molecule type" value="Genomic_DNA"/>
</dbReference>
<dbReference type="InterPro" id="IPR010666">
    <property type="entry name" value="Znf_GRF"/>
</dbReference>
<proteinExistence type="predicted"/>
<dbReference type="GO" id="GO:0008270">
    <property type="term" value="F:zinc ion binding"/>
    <property type="evidence" value="ECO:0007669"/>
    <property type="project" value="UniProtKB-KW"/>
</dbReference>
<name>A0A397Z6V2_BRACM</name>